<dbReference type="EMBL" id="SMKX01000224">
    <property type="protein sequence ID" value="TDD44803.1"/>
    <property type="molecule type" value="Genomic_DNA"/>
</dbReference>
<feature type="domain" description="Carrier" evidence="1">
    <location>
        <begin position="6"/>
        <end position="83"/>
    </location>
</feature>
<accession>A0A4R4YIW5</accession>
<dbReference type="InterPro" id="IPR036736">
    <property type="entry name" value="ACP-like_sf"/>
</dbReference>
<dbReference type="Proteomes" id="UP000295124">
    <property type="component" value="Unassembled WGS sequence"/>
</dbReference>
<dbReference type="InterPro" id="IPR009081">
    <property type="entry name" value="PP-bd_ACP"/>
</dbReference>
<keyword evidence="3" id="KW-1185">Reference proteome</keyword>
<gene>
    <name evidence="2" type="ORF">E1263_39970</name>
</gene>
<dbReference type="PROSITE" id="PS50075">
    <property type="entry name" value="CARRIER"/>
    <property type="match status" value="1"/>
</dbReference>
<evidence type="ECO:0000259" key="1">
    <source>
        <dbReference type="PROSITE" id="PS50075"/>
    </source>
</evidence>
<dbReference type="AlphaFoldDB" id="A0A4R4YIW5"/>
<dbReference type="Gene3D" id="1.10.1200.10">
    <property type="entry name" value="ACP-like"/>
    <property type="match status" value="1"/>
</dbReference>
<dbReference type="RefSeq" id="WP_132177263.1">
    <property type="nucleotide sequence ID" value="NZ_SMKX01000224.1"/>
</dbReference>
<reference evidence="2 3" key="1">
    <citation type="submission" date="2019-03" db="EMBL/GenBank/DDBJ databases">
        <title>Draft genome sequences of novel Actinobacteria.</title>
        <authorList>
            <person name="Sahin N."/>
            <person name="Ay H."/>
            <person name="Saygin H."/>
        </authorList>
    </citation>
    <scope>NUCLEOTIDE SEQUENCE [LARGE SCALE GENOMIC DNA]</scope>
    <source>
        <strain evidence="2 3">JCM 13523</strain>
    </source>
</reference>
<proteinExistence type="predicted"/>
<dbReference type="SUPFAM" id="SSF47336">
    <property type="entry name" value="ACP-like"/>
    <property type="match status" value="1"/>
</dbReference>
<comment type="caution">
    <text evidence="2">The sequence shown here is derived from an EMBL/GenBank/DDBJ whole genome shotgun (WGS) entry which is preliminary data.</text>
</comment>
<name>A0A4R4YIW5_9ACTN</name>
<evidence type="ECO:0000313" key="3">
    <source>
        <dbReference type="Proteomes" id="UP000295124"/>
    </source>
</evidence>
<organism evidence="2 3">
    <name type="scientific">Kribbella antibiotica</name>
    <dbReference type="NCBI Taxonomy" id="190195"/>
    <lineage>
        <taxon>Bacteria</taxon>
        <taxon>Bacillati</taxon>
        <taxon>Actinomycetota</taxon>
        <taxon>Actinomycetes</taxon>
        <taxon>Propionibacteriales</taxon>
        <taxon>Kribbellaceae</taxon>
        <taxon>Kribbella</taxon>
    </lineage>
</organism>
<sequence length="89" mass="9573">MTSKDIAAEIRAYVVAEYLAGEDASDLTGDYALIDNGVIDSLGLIRLISHLTETYQVSFDDIEFGPDNFRSLDAIVELVKTNSAATTAA</sequence>
<evidence type="ECO:0000313" key="2">
    <source>
        <dbReference type="EMBL" id="TDD44803.1"/>
    </source>
</evidence>
<protein>
    <submittedName>
        <fullName evidence="2">Acyl carrier protein</fullName>
    </submittedName>
</protein>
<dbReference type="OrthoDB" id="2625323at2"/>